<dbReference type="RefSeq" id="XP_033660313.1">
    <property type="nucleotide sequence ID" value="XM_033809733.1"/>
</dbReference>
<evidence type="ECO:0000313" key="7">
    <source>
        <dbReference type="Proteomes" id="UP000799537"/>
    </source>
</evidence>
<sequence>MVRNHALSSCATLLAAAAIGASALPSYSLDEIASGNVFSFPVGYSNIAKDDFYPIVNVTFDGQTLPVLLDTGSGDLFVASDRCNVVDVQSGCYLAQTYKITKSTKLLNETFGTVVGLGTVSGTDSFQKVSVGGKTILNQLAVPLVNFSGSAGEFQDGQFSGIWGLNTRNVSRNWYFNQRLPFMDTLLAQGKLAKPLFSLTFPRRYDPDSIKGSLTIGGIENIPAASKVTYSDMIDTLNYNYDPPVLAPQGWTVQIQAIRVNGKTIPVSKGDLDPAGRYLSLIDSGSSRLLFRRPEFEKIAAAFTGKTVINPDQDIYFDCSIPQLIELKYHDTWFPIDPLDMIVSDDHGIVNGTELCHAPISTWDRTFGDSIIGPTFLKNAVSVFDYVGNDALAQQPRLGLAPLTDAAAAVKRYSSLYQQRLV</sequence>
<evidence type="ECO:0000256" key="1">
    <source>
        <dbReference type="ARBA" id="ARBA00007447"/>
    </source>
</evidence>
<dbReference type="GO" id="GO:0006508">
    <property type="term" value="P:proteolysis"/>
    <property type="evidence" value="ECO:0007669"/>
    <property type="project" value="InterPro"/>
</dbReference>
<feature type="domain" description="Peptidase A1" evidence="5">
    <location>
        <begin position="52"/>
        <end position="401"/>
    </location>
</feature>
<name>A0A6A6BX65_ZASCE</name>
<accession>A0A6A6BX65</accession>
<evidence type="ECO:0000259" key="5">
    <source>
        <dbReference type="PROSITE" id="PS51767"/>
    </source>
</evidence>
<reference evidence="6" key="1">
    <citation type="journal article" date="2020" name="Stud. Mycol.">
        <title>101 Dothideomycetes genomes: a test case for predicting lifestyles and emergence of pathogens.</title>
        <authorList>
            <person name="Haridas S."/>
            <person name="Albert R."/>
            <person name="Binder M."/>
            <person name="Bloem J."/>
            <person name="Labutti K."/>
            <person name="Salamov A."/>
            <person name="Andreopoulos B."/>
            <person name="Baker S."/>
            <person name="Barry K."/>
            <person name="Bills G."/>
            <person name="Bluhm B."/>
            <person name="Cannon C."/>
            <person name="Castanera R."/>
            <person name="Culley D."/>
            <person name="Daum C."/>
            <person name="Ezra D."/>
            <person name="Gonzalez J."/>
            <person name="Henrissat B."/>
            <person name="Kuo A."/>
            <person name="Liang C."/>
            <person name="Lipzen A."/>
            <person name="Lutzoni F."/>
            <person name="Magnuson J."/>
            <person name="Mondo S."/>
            <person name="Nolan M."/>
            <person name="Ohm R."/>
            <person name="Pangilinan J."/>
            <person name="Park H.-J."/>
            <person name="Ramirez L."/>
            <person name="Alfaro M."/>
            <person name="Sun H."/>
            <person name="Tritt A."/>
            <person name="Yoshinaga Y."/>
            <person name="Zwiers L.-H."/>
            <person name="Turgeon B."/>
            <person name="Goodwin S."/>
            <person name="Spatafora J."/>
            <person name="Crous P."/>
            <person name="Grigoriev I."/>
        </authorList>
    </citation>
    <scope>NUCLEOTIDE SEQUENCE</scope>
    <source>
        <strain evidence="6">ATCC 36951</strain>
    </source>
</reference>
<dbReference type="PANTHER" id="PTHR47966:SF51">
    <property type="entry name" value="BETA-SITE APP-CLEAVING ENZYME, ISOFORM A-RELATED"/>
    <property type="match status" value="1"/>
</dbReference>
<dbReference type="Gene3D" id="2.40.70.10">
    <property type="entry name" value="Acid Proteases"/>
    <property type="match status" value="2"/>
</dbReference>
<dbReference type="OrthoDB" id="15189at2759"/>
<comment type="similarity">
    <text evidence="1">Belongs to the peptidase A1 family.</text>
</comment>
<evidence type="ECO:0000256" key="4">
    <source>
        <dbReference type="SAM" id="SignalP"/>
    </source>
</evidence>
<dbReference type="PRINTS" id="PR00792">
    <property type="entry name" value="PEPSIN"/>
</dbReference>
<dbReference type="InterPro" id="IPR021109">
    <property type="entry name" value="Peptidase_aspartic_dom_sf"/>
</dbReference>
<keyword evidence="7" id="KW-1185">Reference proteome</keyword>
<dbReference type="GeneID" id="54563005"/>
<feature type="disulfide bond" evidence="3">
    <location>
        <begin position="83"/>
        <end position="92"/>
    </location>
</feature>
<dbReference type="Proteomes" id="UP000799537">
    <property type="component" value="Unassembled WGS sequence"/>
</dbReference>
<dbReference type="GO" id="GO:0004190">
    <property type="term" value="F:aspartic-type endopeptidase activity"/>
    <property type="evidence" value="ECO:0007669"/>
    <property type="project" value="InterPro"/>
</dbReference>
<dbReference type="InterPro" id="IPR034164">
    <property type="entry name" value="Pepsin-like_dom"/>
</dbReference>
<dbReference type="EMBL" id="ML993637">
    <property type="protein sequence ID" value="KAF2159424.1"/>
    <property type="molecule type" value="Genomic_DNA"/>
</dbReference>
<keyword evidence="4" id="KW-0732">Signal</keyword>
<dbReference type="InterPro" id="IPR001461">
    <property type="entry name" value="Aspartic_peptidase_A1"/>
</dbReference>
<keyword evidence="3" id="KW-1015">Disulfide bond</keyword>
<dbReference type="CDD" id="cd05471">
    <property type="entry name" value="pepsin_like"/>
    <property type="match status" value="1"/>
</dbReference>
<evidence type="ECO:0000313" key="6">
    <source>
        <dbReference type="EMBL" id="KAF2159424.1"/>
    </source>
</evidence>
<dbReference type="AlphaFoldDB" id="A0A6A6BX65"/>
<gene>
    <name evidence="6" type="ORF">M409DRAFT_30042</name>
</gene>
<feature type="active site" evidence="2">
    <location>
        <position position="70"/>
    </location>
</feature>
<evidence type="ECO:0000256" key="3">
    <source>
        <dbReference type="PIRSR" id="PIRSR601461-2"/>
    </source>
</evidence>
<evidence type="ECO:0000256" key="2">
    <source>
        <dbReference type="PIRSR" id="PIRSR601461-1"/>
    </source>
</evidence>
<dbReference type="PROSITE" id="PS51767">
    <property type="entry name" value="PEPTIDASE_A1"/>
    <property type="match status" value="1"/>
</dbReference>
<protein>
    <recommendedName>
        <fullName evidence="5">Peptidase A1 domain-containing protein</fullName>
    </recommendedName>
</protein>
<dbReference type="InterPro" id="IPR033121">
    <property type="entry name" value="PEPTIDASE_A1"/>
</dbReference>
<dbReference type="Pfam" id="PF00026">
    <property type="entry name" value="Asp"/>
    <property type="match status" value="1"/>
</dbReference>
<organism evidence="6 7">
    <name type="scientific">Zasmidium cellare ATCC 36951</name>
    <dbReference type="NCBI Taxonomy" id="1080233"/>
    <lineage>
        <taxon>Eukaryota</taxon>
        <taxon>Fungi</taxon>
        <taxon>Dikarya</taxon>
        <taxon>Ascomycota</taxon>
        <taxon>Pezizomycotina</taxon>
        <taxon>Dothideomycetes</taxon>
        <taxon>Dothideomycetidae</taxon>
        <taxon>Mycosphaerellales</taxon>
        <taxon>Mycosphaerellaceae</taxon>
        <taxon>Zasmidium</taxon>
    </lineage>
</organism>
<feature type="signal peptide" evidence="4">
    <location>
        <begin position="1"/>
        <end position="23"/>
    </location>
</feature>
<dbReference type="PANTHER" id="PTHR47966">
    <property type="entry name" value="BETA-SITE APP-CLEAVING ENZYME, ISOFORM A-RELATED"/>
    <property type="match status" value="1"/>
</dbReference>
<dbReference type="SUPFAM" id="SSF50630">
    <property type="entry name" value="Acid proteases"/>
    <property type="match status" value="1"/>
</dbReference>
<proteinExistence type="inferred from homology"/>
<feature type="active site" evidence="2">
    <location>
        <position position="283"/>
    </location>
</feature>
<feature type="chain" id="PRO_5025359170" description="Peptidase A1 domain-containing protein" evidence="4">
    <location>
        <begin position="24"/>
        <end position="422"/>
    </location>
</feature>